<protein>
    <submittedName>
        <fullName evidence="1">Uncharacterized protein</fullName>
    </submittedName>
</protein>
<dbReference type="OrthoDB" id="1274161at2"/>
<dbReference type="GeneID" id="56897848"/>
<gene>
    <name evidence="1" type="ORF">EG352_03700</name>
</gene>
<reference evidence="1 2" key="1">
    <citation type="submission" date="2018-11" db="EMBL/GenBank/DDBJ databases">
        <title>Proposal to divide the Flavobacteriaceae and reorganize its genera based on Amino Acid Identity values calculated from whole genome sequences.</title>
        <authorList>
            <person name="Nicholson A.C."/>
            <person name="Gulvik C.A."/>
            <person name="Whitney A.M."/>
            <person name="Humrighouse B.W."/>
            <person name="Bell M."/>
            <person name="Holmes B."/>
            <person name="Steigerwalt A.G."/>
            <person name="Villarma A."/>
            <person name="Sheth M."/>
            <person name="Batra D."/>
            <person name="Pryor J."/>
            <person name="Bernardet J.-F."/>
            <person name="Hugo C."/>
            <person name="Kampfer P."/>
            <person name="Newman J."/>
            <person name="McQuiston J.R."/>
        </authorList>
    </citation>
    <scope>NUCLEOTIDE SEQUENCE [LARGE SCALE GENOMIC DNA]</scope>
    <source>
        <strain evidence="1 2">H5559</strain>
    </source>
</reference>
<evidence type="ECO:0000313" key="1">
    <source>
        <dbReference type="EMBL" id="AZB16941.1"/>
    </source>
</evidence>
<dbReference type="AlphaFoldDB" id="A0A3G5Z4U7"/>
<dbReference type="RefSeq" id="WP_027372397.1">
    <property type="nucleotide sequence ID" value="NZ_CP023968.1"/>
</dbReference>
<dbReference type="EMBL" id="CP033930">
    <property type="protein sequence ID" value="AZB16941.1"/>
    <property type="molecule type" value="Genomic_DNA"/>
</dbReference>
<proteinExistence type="predicted"/>
<name>A0A3G5Z4U7_CHRID</name>
<dbReference type="Proteomes" id="UP000269015">
    <property type="component" value="Chromosome"/>
</dbReference>
<evidence type="ECO:0000313" key="2">
    <source>
        <dbReference type="Proteomes" id="UP000269015"/>
    </source>
</evidence>
<sequence>MENQEEIEKQILDIVRAQYEKDGGNNGVTFGAFDHILNMSIEDRNAFLERMAKEKKIFIFNSLNMRRIILPK</sequence>
<organism evidence="1 2">
    <name type="scientific">Chryseobacterium indologenes</name>
    <name type="common">Flavobacterium indologenes</name>
    <dbReference type="NCBI Taxonomy" id="253"/>
    <lineage>
        <taxon>Bacteria</taxon>
        <taxon>Pseudomonadati</taxon>
        <taxon>Bacteroidota</taxon>
        <taxon>Flavobacteriia</taxon>
        <taxon>Flavobacteriales</taxon>
        <taxon>Weeksellaceae</taxon>
        <taxon>Chryseobacterium group</taxon>
        <taxon>Chryseobacterium</taxon>
    </lineage>
</organism>
<accession>A0A3G5Z4U7</accession>